<dbReference type="KEGG" id="nga:Ngar_c25870"/>
<reference evidence="2 3" key="1">
    <citation type="journal article" date="2012" name="Environ. Microbiol.">
        <title>The genome of the ammonia-oxidizing Candidatus Nitrososphaera gargensis: insights into metabolic versatility and environmental adaptations.</title>
        <authorList>
            <person name="Spang A."/>
            <person name="Poehlein A."/>
            <person name="Offre P."/>
            <person name="Zumbragel S."/>
            <person name="Haider S."/>
            <person name="Rychlik N."/>
            <person name="Nowka B."/>
            <person name="Schmeisser C."/>
            <person name="Lebedeva E.V."/>
            <person name="Rattei T."/>
            <person name="Bohm C."/>
            <person name="Schmid M."/>
            <person name="Galushko A."/>
            <person name="Hatzenpichler R."/>
            <person name="Weinmaier T."/>
            <person name="Daniel R."/>
            <person name="Schleper C."/>
            <person name="Spieck E."/>
            <person name="Streit W."/>
            <person name="Wagner M."/>
        </authorList>
    </citation>
    <scope>NUCLEOTIDE SEQUENCE [LARGE SCALE GENOMIC DNA]</scope>
    <source>
        <strain evidence="3">Ga9.2</strain>
    </source>
</reference>
<sequence>MPVQMSFFLPLTSINAYLHGIAIANIYNLVYFRAFERAVAEQQVEYIVESQKMYSKNGREARSTINIFETFYSSWLRNVDDELKNELKSDSFAELLSKYIQDLLNLRSEFKKAGYPMDYLDRLFELFKQGQSAFFFQTAKESNLAPFDVAYRKDKSRLLHYRYEDKAEGSNFGADSDTKKKVRKRQPQPLLIIYAPINTFHILDLNPRKSVVRNLLSPGGLDIYLLDWGYPDSTDDHLSVEDYLRYIDDSVKIIKEQTGADKVSLMGYCWGGIFALIYSSLNNDNVRNLVLMAVPVDFSKDDTILTKWSKAVDIDRMMNELGRMDGQMLDLAFLMRNPPRYGFDKYMKSFQKMFDNEFVQTFIDVERWLYDTPPIPGALHRQIITDCYINNLLVSHRMQVGGKNTATGGGSKQQSTILAAVDLSKITMPVLTIIAEKDDLVSRASSLAINDHTSSKDKSVFQYPGGHVALCISDTAHKKLWPDVARWFLSR</sequence>
<feature type="domain" description="AB hydrolase-1" evidence="1">
    <location>
        <begin position="207"/>
        <end position="469"/>
    </location>
</feature>
<name>K0INK0_NITGG</name>
<evidence type="ECO:0000313" key="2">
    <source>
        <dbReference type="EMBL" id="AFU59509.1"/>
    </source>
</evidence>
<dbReference type="STRING" id="1237085.Ngar_c25870"/>
<dbReference type="EMBL" id="CP002408">
    <property type="protein sequence ID" value="AFU59509.1"/>
    <property type="molecule type" value="Genomic_DNA"/>
</dbReference>
<dbReference type="GO" id="GO:0016746">
    <property type="term" value="F:acyltransferase activity"/>
    <property type="evidence" value="ECO:0007669"/>
    <property type="project" value="UniProtKB-KW"/>
</dbReference>
<dbReference type="InterPro" id="IPR000073">
    <property type="entry name" value="AB_hydrolase_1"/>
</dbReference>
<dbReference type="SUPFAM" id="SSF53474">
    <property type="entry name" value="alpha/beta-Hydrolases"/>
    <property type="match status" value="1"/>
</dbReference>
<accession>K0INK0</accession>
<dbReference type="AlphaFoldDB" id="K0INK0"/>
<organism evidence="2 3">
    <name type="scientific">Nitrososphaera gargensis (strain Ga9.2)</name>
    <dbReference type="NCBI Taxonomy" id="1237085"/>
    <lineage>
        <taxon>Archaea</taxon>
        <taxon>Nitrososphaerota</taxon>
        <taxon>Nitrososphaeria</taxon>
        <taxon>Nitrososphaerales</taxon>
        <taxon>Nitrososphaeraceae</taxon>
        <taxon>Nitrososphaera</taxon>
    </lineage>
</organism>
<dbReference type="Proteomes" id="UP000008037">
    <property type="component" value="Chromosome"/>
</dbReference>
<dbReference type="EC" id="2.3.1.-" evidence="2"/>
<keyword evidence="2" id="KW-0012">Acyltransferase</keyword>
<dbReference type="Pfam" id="PF00561">
    <property type="entry name" value="Abhydrolase_1"/>
    <property type="match status" value="1"/>
</dbReference>
<dbReference type="InterPro" id="IPR029058">
    <property type="entry name" value="AB_hydrolase_fold"/>
</dbReference>
<dbReference type="PANTHER" id="PTHR36837">
    <property type="entry name" value="POLY(3-HYDROXYALKANOATE) POLYMERASE SUBUNIT PHAC"/>
    <property type="match status" value="1"/>
</dbReference>
<gene>
    <name evidence="2" type="primary">phaC2</name>
    <name evidence="2" type="ordered locus">Ngar_c25870</name>
</gene>
<evidence type="ECO:0000259" key="1">
    <source>
        <dbReference type="Pfam" id="PF00561"/>
    </source>
</evidence>
<keyword evidence="2" id="KW-0808">Transferase</keyword>
<proteinExistence type="predicted"/>
<evidence type="ECO:0000313" key="3">
    <source>
        <dbReference type="Proteomes" id="UP000008037"/>
    </source>
</evidence>
<dbReference type="HOGENOM" id="CLU_035017_0_0_2"/>
<dbReference type="Gene3D" id="3.40.50.1820">
    <property type="entry name" value="alpha/beta hydrolase"/>
    <property type="match status" value="1"/>
</dbReference>
<dbReference type="InterPro" id="IPR051321">
    <property type="entry name" value="PHA/PHB_synthase"/>
</dbReference>
<dbReference type="InParanoid" id="K0INK0"/>
<dbReference type="PANTHER" id="PTHR36837:SF2">
    <property type="entry name" value="POLY(3-HYDROXYALKANOATE) POLYMERASE SUBUNIT PHAC"/>
    <property type="match status" value="1"/>
</dbReference>
<keyword evidence="3" id="KW-1185">Reference proteome</keyword>
<protein>
    <submittedName>
        <fullName evidence="2">Poly-beta-hydroxybutyrate polymerase</fullName>
        <ecNumber evidence="2">2.3.1.-</ecNumber>
    </submittedName>
</protein>